<comment type="caution">
    <text evidence="2">The sequence shown here is derived from an EMBL/GenBank/DDBJ whole genome shotgun (WGS) entry which is preliminary data.</text>
</comment>
<dbReference type="EC" id="3.1.-.-" evidence="2"/>
<evidence type="ECO:0000259" key="1">
    <source>
        <dbReference type="SMART" id="SM00849"/>
    </source>
</evidence>
<proteinExistence type="predicted"/>
<feature type="domain" description="Metallo-beta-lactamase" evidence="1">
    <location>
        <begin position="26"/>
        <end position="229"/>
    </location>
</feature>
<evidence type="ECO:0000313" key="2">
    <source>
        <dbReference type="EMBL" id="CAG7632551.1"/>
    </source>
</evidence>
<keyword evidence="3" id="KW-1185">Reference proteome</keyword>
<dbReference type="PANTHER" id="PTHR43694">
    <property type="entry name" value="RIBONUCLEASE J"/>
    <property type="match status" value="1"/>
</dbReference>
<dbReference type="GO" id="GO:0016787">
    <property type="term" value="F:hydrolase activity"/>
    <property type="evidence" value="ECO:0007669"/>
    <property type="project" value="UniProtKB-KW"/>
</dbReference>
<dbReference type="Pfam" id="PF12706">
    <property type="entry name" value="Lactamase_B_2"/>
    <property type="match status" value="1"/>
</dbReference>
<dbReference type="PANTHER" id="PTHR43694:SF1">
    <property type="entry name" value="RIBONUCLEASE J"/>
    <property type="match status" value="1"/>
</dbReference>
<gene>
    <name evidence="2" type="primary">rnj_2</name>
    <name evidence="2" type="ORF">PAESOLCIP111_03391</name>
</gene>
<dbReference type="InterPro" id="IPR001279">
    <property type="entry name" value="Metallo-B-lactamas"/>
</dbReference>
<name>A0A916NQX4_9BACL</name>
<protein>
    <submittedName>
        <fullName evidence="2">Ribonuclease J</fullName>
        <ecNumber evidence="2">3.1.-.-</ecNumber>
    </submittedName>
</protein>
<accession>A0A916NQX4</accession>
<reference evidence="2" key="1">
    <citation type="submission" date="2021-06" db="EMBL/GenBank/DDBJ databases">
        <authorList>
            <person name="Criscuolo A."/>
        </authorList>
    </citation>
    <scope>NUCLEOTIDE SEQUENCE</scope>
    <source>
        <strain evidence="2">CIP111600</strain>
    </source>
</reference>
<organism evidence="2 3">
    <name type="scientific">Paenibacillus solanacearum</name>
    <dbReference type="NCBI Taxonomy" id="2048548"/>
    <lineage>
        <taxon>Bacteria</taxon>
        <taxon>Bacillati</taxon>
        <taxon>Bacillota</taxon>
        <taxon>Bacilli</taxon>
        <taxon>Bacillales</taxon>
        <taxon>Paenibacillaceae</taxon>
        <taxon>Paenibacillus</taxon>
    </lineage>
</organism>
<keyword evidence="2" id="KW-0378">Hydrolase</keyword>
<sequence>MNMSDRITFFGGLETTGGVQLLYGRGHTGVLFDCGIAHKDLIDVSSVFTFNPMRATPGREVRQYVLGRMAPPLPQLYAEEQAAALRPDDLSKIWHGREFPDYDRISIFVGHMHQDHMALLPYLREGIQVYMHRDAYALYRGMVASGEYADTLATIVPLDDLAVVDFGAFRFQIVEMDHNTVGASGYIIESDERTVAFTGDWRRHGRHPERIDRFIRLCREKKAELLITEATKAPAEPGANQKPPRPEAEVLAQFAGVLAEAQGMVYAQLLSRDLERIADFIQLAASAGRQAVMDARLAALWHEALAQGVCALAGHPAAASPEAVQVLDMTSAGRVLPYASVTLEQLIERKQDYVYFIAYPNIAHLIELESLGDTGVPSHYVHADHPVNPGNSSIGKMISTYGIVAHTIGNGGHASAADVSDLIEQIAPSTVIPLHSWHPKHLDTRAVPAYYPQRGETAAVADLIGAGVRRCGEDALPSSGAKA</sequence>
<dbReference type="AlphaFoldDB" id="A0A916NQX4"/>
<evidence type="ECO:0000313" key="3">
    <source>
        <dbReference type="Proteomes" id="UP000693672"/>
    </source>
</evidence>
<dbReference type="SMART" id="SM00849">
    <property type="entry name" value="Lactamase_B"/>
    <property type="match status" value="1"/>
</dbReference>
<dbReference type="RefSeq" id="WP_218093147.1">
    <property type="nucleotide sequence ID" value="NZ_CAJVAS010000014.1"/>
</dbReference>
<dbReference type="EMBL" id="CAJVAS010000014">
    <property type="protein sequence ID" value="CAG7632551.1"/>
    <property type="molecule type" value="Genomic_DNA"/>
</dbReference>
<dbReference type="Proteomes" id="UP000693672">
    <property type="component" value="Unassembled WGS sequence"/>
</dbReference>